<dbReference type="AlphaFoldDB" id="A0A6I4RU64"/>
<reference evidence="1 2" key="1">
    <citation type="submission" date="2019-06" db="EMBL/GenBank/DDBJ databases">
        <title>Phylogeography and genetic diversity of Francisella tularensis subsp. holarctica in France (1947-2018).</title>
        <authorList>
            <person name="Kevin M."/>
            <person name="Madani N."/>
            <person name="Maurin M."/>
        </authorList>
    </citation>
    <scope>NUCLEOTIDE SEQUENCE [LARGE SCALE GENOMIC DNA]</scope>
    <source>
        <strain evidence="1 2">ATCC 15482</strain>
    </source>
</reference>
<protein>
    <submittedName>
        <fullName evidence="1">DUF692 domain-containing protein</fullName>
    </submittedName>
</protein>
<comment type="caution">
    <text evidence="1">The sequence shown here is derived from an EMBL/GenBank/DDBJ whole genome shotgun (WGS) entry which is preliminary data.</text>
</comment>
<dbReference type="InterPro" id="IPR007801">
    <property type="entry name" value="MbnB/TglH/ChrH"/>
</dbReference>
<name>A0A6I4RU64_FRATU</name>
<evidence type="ECO:0000313" key="1">
    <source>
        <dbReference type="EMBL" id="MWZ39285.1"/>
    </source>
</evidence>
<gene>
    <name evidence="1" type="ORF">FNC33_01770</name>
</gene>
<dbReference type="NCBIfam" id="NF003818">
    <property type="entry name" value="PRK05409.1"/>
    <property type="match status" value="1"/>
</dbReference>
<dbReference type="SUPFAM" id="SSF51658">
    <property type="entry name" value="Xylose isomerase-like"/>
    <property type="match status" value="1"/>
</dbReference>
<organism evidence="1 2">
    <name type="scientific">Francisella tularensis</name>
    <dbReference type="NCBI Taxonomy" id="263"/>
    <lineage>
        <taxon>Bacteria</taxon>
        <taxon>Pseudomonadati</taxon>
        <taxon>Pseudomonadota</taxon>
        <taxon>Gammaproteobacteria</taxon>
        <taxon>Thiotrichales</taxon>
        <taxon>Francisellaceae</taxon>
        <taxon>Francisella</taxon>
    </lineage>
</organism>
<evidence type="ECO:0000313" key="2">
    <source>
        <dbReference type="Proteomes" id="UP000469081"/>
    </source>
</evidence>
<dbReference type="Pfam" id="PF05114">
    <property type="entry name" value="MbnB_TglH_ChrH"/>
    <property type="match status" value="1"/>
</dbReference>
<accession>A0A6I4RU64</accession>
<dbReference type="PANTHER" id="PTHR42194:SF1">
    <property type="entry name" value="UPF0276 PROTEIN HI_1600"/>
    <property type="match status" value="1"/>
</dbReference>
<proteinExistence type="predicted"/>
<dbReference type="PANTHER" id="PTHR42194">
    <property type="entry name" value="UPF0276 PROTEIN HI_1600"/>
    <property type="match status" value="1"/>
</dbReference>
<dbReference type="InterPro" id="IPR036237">
    <property type="entry name" value="Xyl_isomerase-like_sf"/>
</dbReference>
<dbReference type="EMBL" id="VJEZ01000002">
    <property type="protein sequence ID" value="MWZ39285.1"/>
    <property type="molecule type" value="Genomic_DNA"/>
</dbReference>
<dbReference type="Proteomes" id="UP000469081">
    <property type="component" value="Unassembled WGS sequence"/>
</dbReference>
<sequence length="273" mass="31660">MWTMIGKCQGIGLRSEHQSILSTQKVDGIDFLELSPENWMGLGGFKQNYLDKVASIYPIIAHGLSLSIGGFQPLNKKFLNEVRAFLDDYNIDIYSDHLCFSDDEKGYLYDLLPVPREKENISYICNRIEQVQEIIKRPLTLENISYYYQYDNDMNELDFINEILQRSGAKMLLDINNVYVNGHNHNYDAYEFIKGINKGSVNYYHIAGHYKKDDFILDTHGKDVIQEVKELAKFAVEQHGWHPMLLERDHFVPKLDDLVNELNSITNVIEGKI</sequence>
<dbReference type="Gene3D" id="3.20.20.150">
    <property type="entry name" value="Divalent-metal-dependent TIM barrel enzymes"/>
    <property type="match status" value="1"/>
</dbReference>